<protein>
    <recommendedName>
        <fullName evidence="3">Beta-lactamase-related domain-containing protein</fullName>
    </recommendedName>
</protein>
<dbReference type="InterPro" id="IPR052794">
    <property type="entry name" value="Mito_Ser_Protease_LACTB"/>
</dbReference>
<evidence type="ECO:0000313" key="4">
    <source>
        <dbReference type="EMBL" id="KAF1756695.1"/>
    </source>
</evidence>
<reference evidence="4 5" key="1">
    <citation type="submission" date="2019-12" db="EMBL/GenBank/DDBJ databases">
        <title>Chromosome-level assembly of the Caenorhabditis remanei genome.</title>
        <authorList>
            <person name="Teterina A.A."/>
            <person name="Willis J.H."/>
            <person name="Phillips P.C."/>
        </authorList>
    </citation>
    <scope>NUCLEOTIDE SEQUENCE [LARGE SCALE GENOMIC DNA]</scope>
    <source>
        <strain evidence="4 5">PX506</strain>
        <tissue evidence="4">Whole organism</tissue>
    </source>
</reference>
<dbReference type="GO" id="GO:0008233">
    <property type="term" value="F:peptidase activity"/>
    <property type="evidence" value="ECO:0007669"/>
    <property type="project" value="TreeGrafter"/>
</dbReference>
<dbReference type="InterPro" id="IPR012338">
    <property type="entry name" value="Beta-lactam/transpept-like"/>
</dbReference>
<evidence type="ECO:0000259" key="3">
    <source>
        <dbReference type="Pfam" id="PF00144"/>
    </source>
</evidence>
<organism evidence="4 5">
    <name type="scientific">Caenorhabditis remanei</name>
    <name type="common">Caenorhabditis vulgaris</name>
    <dbReference type="NCBI Taxonomy" id="31234"/>
    <lineage>
        <taxon>Eukaryota</taxon>
        <taxon>Metazoa</taxon>
        <taxon>Ecdysozoa</taxon>
        <taxon>Nematoda</taxon>
        <taxon>Chromadorea</taxon>
        <taxon>Rhabditida</taxon>
        <taxon>Rhabditina</taxon>
        <taxon>Rhabditomorpha</taxon>
        <taxon>Rhabditoidea</taxon>
        <taxon>Rhabditidae</taxon>
        <taxon>Peloderinae</taxon>
        <taxon>Caenorhabditis</taxon>
    </lineage>
</organism>
<feature type="region of interest" description="Disordered" evidence="1">
    <location>
        <begin position="152"/>
        <end position="180"/>
    </location>
</feature>
<comment type="caution">
    <text evidence="4">The sequence shown here is derived from an EMBL/GenBank/DDBJ whole genome shotgun (WGS) entry which is preliminary data.</text>
</comment>
<accession>A0A6A5GQ94</accession>
<dbReference type="Proteomes" id="UP000483820">
    <property type="component" value="Chromosome IV"/>
</dbReference>
<dbReference type="PANTHER" id="PTHR46520:SF1">
    <property type="entry name" value="SERINE BETA-LACTAMASE-LIKE PROTEIN LACTB, MITOCHONDRIAL"/>
    <property type="match status" value="1"/>
</dbReference>
<dbReference type="KEGG" id="crq:GCK72_013149"/>
<feature type="domain" description="Beta-lactamase-related" evidence="3">
    <location>
        <begin position="45"/>
        <end position="401"/>
    </location>
</feature>
<sequence length="420" mass="45999">MPWSSTYSRMLLGATAVAFPLTATVLKPEKSEKQKLQEKIKVAKTMIETTMAIQGIPGLSVAVSVDGKMVWRSGFGYANLESSAKCTANSVMRIASISKPITATLAAQLVENGKLDLDEDIRKYLSEFPAKKFENEDVTITMRHLLSHSAGIRHYGNPKKKSGSLEDPSNNNTETSEFLSNKPYTNSIEALEIFKNDDLVVKPGSKFSYTTYGLTLAGAVLEKCSGRSYRQLANGLFSDLGMRHTQLDTKKKIIPGRVNYYHRNSETNELENCPEVDCSYKYAGGGIISNVTDLVIFANAILHSYQLDTRKNLIKRETIRKFISEQIPIDNSVKSTTSAGLGWFLVDGKGVKSLNGNVANSQFFYHTGAAVGASSVLLIKPGDSESQTSSGVCVAILCNLQNCSVYNLGRDIGDLFYNSM</sequence>
<dbReference type="AlphaFoldDB" id="A0A6A5GQ94"/>
<evidence type="ECO:0000313" key="5">
    <source>
        <dbReference type="Proteomes" id="UP000483820"/>
    </source>
</evidence>
<dbReference type="Gene3D" id="3.40.710.10">
    <property type="entry name" value="DD-peptidase/beta-lactamase superfamily"/>
    <property type="match status" value="1"/>
</dbReference>
<feature type="signal peptide" evidence="2">
    <location>
        <begin position="1"/>
        <end position="16"/>
    </location>
</feature>
<name>A0A6A5GQ94_CAERE</name>
<dbReference type="CTD" id="9799040"/>
<evidence type="ECO:0000256" key="2">
    <source>
        <dbReference type="SAM" id="SignalP"/>
    </source>
</evidence>
<dbReference type="EMBL" id="WUAV01000004">
    <property type="protein sequence ID" value="KAF1756695.1"/>
    <property type="molecule type" value="Genomic_DNA"/>
</dbReference>
<dbReference type="GO" id="GO:0005739">
    <property type="term" value="C:mitochondrion"/>
    <property type="evidence" value="ECO:0007669"/>
    <property type="project" value="TreeGrafter"/>
</dbReference>
<feature type="compositionally biased region" description="Polar residues" evidence="1">
    <location>
        <begin position="167"/>
        <end position="180"/>
    </location>
</feature>
<dbReference type="GO" id="GO:0006508">
    <property type="term" value="P:proteolysis"/>
    <property type="evidence" value="ECO:0007669"/>
    <property type="project" value="TreeGrafter"/>
</dbReference>
<dbReference type="SUPFAM" id="SSF56601">
    <property type="entry name" value="beta-lactamase/transpeptidase-like"/>
    <property type="match status" value="1"/>
</dbReference>
<feature type="chain" id="PRO_5025633612" description="Beta-lactamase-related domain-containing protein" evidence="2">
    <location>
        <begin position="17"/>
        <end position="420"/>
    </location>
</feature>
<dbReference type="RefSeq" id="XP_053584453.1">
    <property type="nucleotide sequence ID" value="XM_053729681.1"/>
</dbReference>
<dbReference type="Pfam" id="PF00144">
    <property type="entry name" value="Beta-lactamase"/>
    <property type="match status" value="1"/>
</dbReference>
<gene>
    <name evidence="4" type="ORF">GCK72_013149</name>
</gene>
<dbReference type="InterPro" id="IPR001466">
    <property type="entry name" value="Beta-lactam-related"/>
</dbReference>
<proteinExistence type="predicted"/>
<dbReference type="PANTHER" id="PTHR46520">
    <property type="entry name" value="SERINE BETA-LACTAMASE-LIKE PROTEIN LACTB, MITOCHONDRIAL"/>
    <property type="match status" value="1"/>
</dbReference>
<keyword evidence="2" id="KW-0732">Signal</keyword>
<dbReference type="GO" id="GO:0019216">
    <property type="term" value="P:regulation of lipid metabolic process"/>
    <property type="evidence" value="ECO:0007669"/>
    <property type="project" value="TreeGrafter"/>
</dbReference>
<evidence type="ECO:0000256" key="1">
    <source>
        <dbReference type="SAM" id="MobiDB-lite"/>
    </source>
</evidence>
<dbReference type="GeneID" id="9799040"/>